<dbReference type="EMBL" id="WIGO01000003">
    <property type="protein sequence ID" value="KAF6841436.1"/>
    <property type="molecule type" value="Genomic_DNA"/>
</dbReference>
<keyword evidence="3" id="KW-1185">Reference proteome</keyword>
<feature type="compositionally biased region" description="Polar residues" evidence="1">
    <location>
        <begin position="75"/>
        <end position="120"/>
    </location>
</feature>
<dbReference type="Proteomes" id="UP000654918">
    <property type="component" value="Unassembled WGS sequence"/>
</dbReference>
<comment type="caution">
    <text evidence="2">The sequence shown here is derived from an EMBL/GenBank/DDBJ whole genome shotgun (WGS) entry which is preliminary data.</text>
</comment>
<evidence type="ECO:0000313" key="2">
    <source>
        <dbReference type="EMBL" id="KAF6841436.1"/>
    </source>
</evidence>
<proteinExistence type="predicted"/>
<gene>
    <name evidence="2" type="ORF">CPLU01_00567</name>
</gene>
<feature type="region of interest" description="Disordered" evidence="1">
    <location>
        <begin position="68"/>
        <end position="131"/>
    </location>
</feature>
<protein>
    <submittedName>
        <fullName evidence="2">Uncharacterized protein</fullName>
    </submittedName>
</protein>
<evidence type="ECO:0000256" key="1">
    <source>
        <dbReference type="SAM" id="MobiDB-lite"/>
    </source>
</evidence>
<dbReference type="AlphaFoldDB" id="A0A8H6U5W6"/>
<sequence length="184" mass="19903">MQPGSSVVFNAGTLRRCTRPLESSTTTRLVVRAQPAEKPTVRASPRQAIRPLHTSRSHQLWAVSTLETVPKGGSPSVSQIDTLSQGDNTPCRSPRTNANVQDSSTSDDFLLPGSSSQARSSHCPGATGRTSNLIRSLSRSISEPGTYSVRWPMVPAAQLRHLWLHTRPTRSTRVLSPLPTLTAS</sequence>
<reference evidence="2" key="1">
    <citation type="journal article" date="2020" name="Phytopathology">
        <title>Genome Sequence Resources of Colletotrichum truncatum, C. plurivorum, C. musicola, and C. sojae: Four Species Pathogenic to Soybean (Glycine max).</title>
        <authorList>
            <person name="Rogerio F."/>
            <person name="Boufleur T.R."/>
            <person name="Ciampi-Guillardi M."/>
            <person name="Sukno S.A."/>
            <person name="Thon M.R."/>
            <person name="Massola Junior N.S."/>
            <person name="Baroncelli R."/>
        </authorList>
    </citation>
    <scope>NUCLEOTIDE SEQUENCE</scope>
    <source>
        <strain evidence="2">LFN00145</strain>
    </source>
</reference>
<organism evidence="2 3">
    <name type="scientific">Colletotrichum plurivorum</name>
    <dbReference type="NCBI Taxonomy" id="2175906"/>
    <lineage>
        <taxon>Eukaryota</taxon>
        <taxon>Fungi</taxon>
        <taxon>Dikarya</taxon>
        <taxon>Ascomycota</taxon>
        <taxon>Pezizomycotina</taxon>
        <taxon>Sordariomycetes</taxon>
        <taxon>Hypocreomycetidae</taxon>
        <taxon>Glomerellales</taxon>
        <taxon>Glomerellaceae</taxon>
        <taxon>Colletotrichum</taxon>
        <taxon>Colletotrichum orchidearum species complex</taxon>
    </lineage>
</organism>
<accession>A0A8H6U5W6</accession>
<evidence type="ECO:0000313" key="3">
    <source>
        <dbReference type="Proteomes" id="UP000654918"/>
    </source>
</evidence>
<name>A0A8H6U5W6_9PEZI</name>